<sequence>MNDLLSLYTSDAVFAAQSAHIYVFESIAESNFADDFFSSLWENDTQNYTAQSLVVAIDEHLSEMSTCLSNDLLYSKAVSAIVKATIRFYIRRLLFKAGQVRKLQKARTRSMRDPTKKKVDDTMSRPFEESFDIVRRIEADIKIMKTFFEGMVPRIPPISRVIEHEFSILVTFQECLNVAAGVSLDSSFAAFATVLHKKTGRNVRMTKTIIDDLWRLVVNSKERHRMRSELKKIGPELNKISMLCNKGQTESLSELSERAEVPGLDMKSILKDIYSGDDRIDDHNKVHFPHPFDKKKTKEKKIDTNVEVDRWYDRESEQPRHIKVAEAVWGEQGK</sequence>
<accession>A0A7S2UPA4</accession>
<proteinExistence type="predicted"/>
<dbReference type="AlphaFoldDB" id="A0A7S2UPA4"/>
<gene>
    <name evidence="1" type="ORF">ASEP1449_LOCUS17820</name>
</gene>
<evidence type="ECO:0000313" key="1">
    <source>
        <dbReference type="EMBL" id="CAD9825986.1"/>
    </source>
</evidence>
<evidence type="ECO:0008006" key="2">
    <source>
        <dbReference type="Google" id="ProtNLM"/>
    </source>
</evidence>
<dbReference type="EMBL" id="HBHQ01026334">
    <property type="protein sequence ID" value="CAD9825986.1"/>
    <property type="molecule type" value="Transcribed_RNA"/>
</dbReference>
<organism evidence="1">
    <name type="scientific">Attheya septentrionalis</name>
    <dbReference type="NCBI Taxonomy" id="420275"/>
    <lineage>
        <taxon>Eukaryota</taxon>
        <taxon>Sar</taxon>
        <taxon>Stramenopiles</taxon>
        <taxon>Ochrophyta</taxon>
        <taxon>Bacillariophyta</taxon>
        <taxon>Coscinodiscophyceae</taxon>
        <taxon>Chaetocerotophycidae</taxon>
        <taxon>Chaetocerotales</taxon>
        <taxon>Attheyaceae</taxon>
        <taxon>Attheya</taxon>
    </lineage>
</organism>
<reference evidence="1" key="1">
    <citation type="submission" date="2021-01" db="EMBL/GenBank/DDBJ databases">
        <authorList>
            <person name="Corre E."/>
            <person name="Pelletier E."/>
            <person name="Niang G."/>
            <person name="Scheremetjew M."/>
            <person name="Finn R."/>
            <person name="Kale V."/>
            <person name="Holt S."/>
            <person name="Cochrane G."/>
            <person name="Meng A."/>
            <person name="Brown T."/>
            <person name="Cohen L."/>
        </authorList>
    </citation>
    <scope>NUCLEOTIDE SEQUENCE</scope>
    <source>
        <strain evidence="1">CCMP2084</strain>
    </source>
</reference>
<protein>
    <recommendedName>
        <fullName evidence="2">Exocyst complex component Sec6</fullName>
    </recommendedName>
</protein>
<name>A0A7S2UPA4_9STRA</name>